<dbReference type="GO" id="GO:0009279">
    <property type="term" value="C:cell outer membrane"/>
    <property type="evidence" value="ECO:0007669"/>
    <property type="project" value="UniProtKB-SubCell"/>
</dbReference>
<evidence type="ECO:0000313" key="6">
    <source>
        <dbReference type="Proteomes" id="UP000192472"/>
    </source>
</evidence>
<feature type="domain" description="TonB-dependent receptor plug" evidence="4">
    <location>
        <begin position="219"/>
        <end position="340"/>
    </location>
</feature>
<protein>
    <submittedName>
        <fullName evidence="5">Iron complex outermembrane recepter protein</fullName>
    </submittedName>
</protein>
<dbReference type="InterPro" id="IPR036942">
    <property type="entry name" value="Beta-barrel_TonB_sf"/>
</dbReference>
<keyword evidence="2" id="KW-0472">Membrane</keyword>
<dbReference type="InterPro" id="IPR008969">
    <property type="entry name" value="CarboxyPept-like_regulatory"/>
</dbReference>
<dbReference type="SUPFAM" id="SSF56935">
    <property type="entry name" value="Porins"/>
    <property type="match status" value="1"/>
</dbReference>
<dbReference type="Gene3D" id="2.60.40.1120">
    <property type="entry name" value="Carboxypeptidase-like, regulatory domain"/>
    <property type="match status" value="1"/>
</dbReference>
<proteinExistence type="predicted"/>
<dbReference type="AlphaFoldDB" id="A0A1W2GFU7"/>
<dbReference type="PANTHER" id="PTHR47234:SF3">
    <property type="entry name" value="SECRETIN_TONB SHORT N-TERMINAL DOMAIN-CONTAINING PROTEIN"/>
    <property type="match status" value="1"/>
</dbReference>
<dbReference type="RefSeq" id="WP_084373006.1">
    <property type="nucleotide sequence ID" value="NZ_FWYF01000002.1"/>
</dbReference>
<evidence type="ECO:0000259" key="4">
    <source>
        <dbReference type="Pfam" id="PF07715"/>
    </source>
</evidence>
<gene>
    <name evidence="5" type="ORF">SAMN04488029_2357</name>
</gene>
<dbReference type="Pfam" id="PF07715">
    <property type="entry name" value="Plug"/>
    <property type="match status" value="1"/>
</dbReference>
<evidence type="ECO:0000313" key="5">
    <source>
        <dbReference type="EMBL" id="SMD35136.1"/>
    </source>
</evidence>
<organism evidence="5 6">
    <name type="scientific">Reichenbachiella faecimaris</name>
    <dbReference type="NCBI Taxonomy" id="692418"/>
    <lineage>
        <taxon>Bacteria</taxon>
        <taxon>Pseudomonadati</taxon>
        <taxon>Bacteroidota</taxon>
        <taxon>Cytophagia</taxon>
        <taxon>Cytophagales</taxon>
        <taxon>Reichenbachiellaceae</taxon>
        <taxon>Reichenbachiella</taxon>
    </lineage>
</organism>
<dbReference type="STRING" id="692418.SAMN04488029_2357"/>
<evidence type="ECO:0000256" key="1">
    <source>
        <dbReference type="ARBA" id="ARBA00004442"/>
    </source>
</evidence>
<dbReference type="EMBL" id="FWYF01000002">
    <property type="protein sequence ID" value="SMD35136.1"/>
    <property type="molecule type" value="Genomic_DNA"/>
</dbReference>
<dbReference type="Pfam" id="PF13715">
    <property type="entry name" value="CarbopepD_reg_2"/>
    <property type="match status" value="1"/>
</dbReference>
<accession>A0A1W2GFU7</accession>
<dbReference type="PANTHER" id="PTHR47234">
    <property type="match status" value="1"/>
</dbReference>
<dbReference type="Gene3D" id="2.170.130.10">
    <property type="entry name" value="TonB-dependent receptor, plug domain"/>
    <property type="match status" value="1"/>
</dbReference>
<reference evidence="5 6" key="1">
    <citation type="submission" date="2017-04" db="EMBL/GenBank/DDBJ databases">
        <authorList>
            <person name="Afonso C.L."/>
            <person name="Miller P.J."/>
            <person name="Scott M.A."/>
            <person name="Spackman E."/>
            <person name="Goraichik I."/>
            <person name="Dimitrov K.M."/>
            <person name="Suarez D.L."/>
            <person name="Swayne D.E."/>
        </authorList>
    </citation>
    <scope>NUCLEOTIDE SEQUENCE [LARGE SCALE GENOMIC DNA]</scope>
    <source>
        <strain evidence="5 6">DSM 26133</strain>
    </source>
</reference>
<dbReference type="Proteomes" id="UP000192472">
    <property type="component" value="Unassembled WGS sequence"/>
</dbReference>
<keyword evidence="6" id="KW-1185">Reference proteome</keyword>
<comment type="subcellular location">
    <subcellularLocation>
        <location evidence="1">Cell outer membrane</location>
    </subcellularLocation>
</comment>
<dbReference type="SUPFAM" id="SSF49464">
    <property type="entry name" value="Carboxypeptidase regulatory domain-like"/>
    <property type="match status" value="1"/>
</dbReference>
<sequence length="972" mass="107699">MPKTSTRLIFLGLIFSYSLLAASGREGKYDNIKNTKVSLVLEEATIVQAFEAIEKLTPFRFAYDIHDVDADVRINNPKQTILLADLLLKISEKSQLKFKQINKTINVYKVRTNVDAADEPRRHFKVSGKILNEEDGLPLAGVSVRVSGSQIGIISDTDGNFELTIPGKTARISISYVGFETIKLDAESSMTNLHIEMKTDLQSLNDVVVVGTRFNPRSVLDSPVPIDNISSQELEATGQLTLDQMINFKMQSFNASQQTVSDATAHFNPADLRGLGPSRTLVLINGKRKNPSALVYINDTPGKGEVGVDMQSIPIEAVERVEILRDGASAQYGSDAIAGVINIILKEEAEQTTIKAFSGITTKGDGFNYGFSANTGFDLLAGGFLNITTSYKQQEYTNRAGKPGEDKFFDEEGFEEWVAENPDLGMIVGQPDMSTFDVFYNAEVPLNNHSELYSFGGITLRQGTSFALYRTPYWVPDPDHIFHKDDEVYKGFHPTFETDISDRTLGLGIRSEIREWDVDISAVSGTNTVAYHIGETMNPTLGRQSPTRFDAGGYQFRNLINNIDLFRRIDNFNIGFGSEFRTELFEAFAGEEDSYQGGGSISFPGIRPADEVDENRFNVGVYTDVEFDNKVILVGGAARFENYDDFGKNFTWKFNARYRPFGELVSLRASASTGFRAPSLHQIHLSNVQTLVSDGTISNQGTFNNNSPIIRELEVPNLTQENSLNFSGGITLQPFRKLEFTCDYYDIRVNNRILFTNEIGSDGNPNTLTALEDTLKSYNVTSLKFFINAADTRTKGVDGVLSYKEITLGSGLLDVSFAGNLTTTSIESAIRTPDPLAASGNEIFNRKEQARILSARPSSKFLLALDYGLGKLSTGLRFTRFGEVTWRHATDPLKDQTYSSKIITDISINYKLSQLASFGISINNLLNVYPDEIDAKGDPLTNLGGRFRYAWEVNQFGYLGTVISAKLSVNFK</sequence>
<dbReference type="InterPro" id="IPR012910">
    <property type="entry name" value="Plug_dom"/>
</dbReference>
<name>A0A1W2GFU7_REIFA</name>
<dbReference type="InterPro" id="IPR037066">
    <property type="entry name" value="Plug_dom_sf"/>
</dbReference>
<dbReference type="Gene3D" id="2.40.170.20">
    <property type="entry name" value="TonB-dependent receptor, beta-barrel domain"/>
    <property type="match status" value="1"/>
</dbReference>
<evidence type="ECO:0000256" key="2">
    <source>
        <dbReference type="ARBA" id="ARBA00023136"/>
    </source>
</evidence>
<dbReference type="OrthoDB" id="9805434at2"/>
<keyword evidence="3" id="KW-0998">Cell outer membrane</keyword>
<evidence type="ECO:0000256" key="3">
    <source>
        <dbReference type="ARBA" id="ARBA00023237"/>
    </source>
</evidence>